<name>A0A1H6BMP3_9BACT</name>
<dbReference type="Pfam" id="PF03544">
    <property type="entry name" value="TonB_C"/>
    <property type="match status" value="1"/>
</dbReference>
<feature type="signal peptide" evidence="1">
    <location>
        <begin position="1"/>
        <end position="35"/>
    </location>
</feature>
<evidence type="ECO:0000256" key="1">
    <source>
        <dbReference type="SAM" id="SignalP"/>
    </source>
</evidence>
<dbReference type="RefSeq" id="WP_160115243.1">
    <property type="nucleotide sequence ID" value="NZ_FNVA01000007.1"/>
</dbReference>
<dbReference type="InterPro" id="IPR051045">
    <property type="entry name" value="TonB-dependent_transducer"/>
</dbReference>
<sequence length="255" mass="26627">MTQHKRDRPAGARVKLIMAALTSAILLLAASPAPAQQSGPNQVLFGGKLIDGIGSDIQRVTPLAAGRLAVSHPSPIFPPTAKLTSGALVKVLIEVDEKGTVSNILGVDGPADLTSNASSAVQTWTFRPYIHAGKATPIVTTIPLLFQPAQGSSPAQVLYVPSTIRISGGVLAGLNEHKVIPQRITGAVSGTVVLQVLVDPHGYVAAATATSGPLALHAACEDAVMQWRYQPYLLNGEPTWVESTVVIRYNVGTPQ</sequence>
<keyword evidence="1" id="KW-0732">Signal</keyword>
<reference evidence="3 4" key="1">
    <citation type="submission" date="2016-10" db="EMBL/GenBank/DDBJ databases">
        <authorList>
            <person name="de Groot N.N."/>
        </authorList>
    </citation>
    <scope>NUCLEOTIDE SEQUENCE [LARGE SCALE GENOMIC DNA]</scope>
    <source>
        <strain evidence="3 4">DSM 22489</strain>
    </source>
</reference>
<dbReference type="GO" id="GO:0098797">
    <property type="term" value="C:plasma membrane protein complex"/>
    <property type="evidence" value="ECO:0007669"/>
    <property type="project" value="TreeGrafter"/>
</dbReference>
<dbReference type="AlphaFoldDB" id="A0A1H6BMP3"/>
<dbReference type="Proteomes" id="UP000236728">
    <property type="component" value="Unassembled WGS sequence"/>
</dbReference>
<evidence type="ECO:0000313" key="4">
    <source>
        <dbReference type="Proteomes" id="UP000236728"/>
    </source>
</evidence>
<dbReference type="Gene3D" id="3.30.1150.10">
    <property type="match status" value="2"/>
</dbReference>
<gene>
    <name evidence="3" type="ORF">SAMN05421819_3858</name>
</gene>
<feature type="chain" id="PRO_5009293893" evidence="1">
    <location>
        <begin position="36"/>
        <end position="255"/>
    </location>
</feature>
<evidence type="ECO:0000313" key="3">
    <source>
        <dbReference type="EMBL" id="SEG61978.1"/>
    </source>
</evidence>
<proteinExistence type="predicted"/>
<dbReference type="GO" id="GO:0055085">
    <property type="term" value="P:transmembrane transport"/>
    <property type="evidence" value="ECO:0007669"/>
    <property type="project" value="InterPro"/>
</dbReference>
<organism evidence="3 4">
    <name type="scientific">Bryocella elongata</name>
    <dbReference type="NCBI Taxonomy" id="863522"/>
    <lineage>
        <taxon>Bacteria</taxon>
        <taxon>Pseudomonadati</taxon>
        <taxon>Acidobacteriota</taxon>
        <taxon>Terriglobia</taxon>
        <taxon>Terriglobales</taxon>
        <taxon>Acidobacteriaceae</taxon>
        <taxon>Bryocella</taxon>
    </lineage>
</organism>
<evidence type="ECO:0000259" key="2">
    <source>
        <dbReference type="Pfam" id="PF03544"/>
    </source>
</evidence>
<keyword evidence="4" id="KW-1185">Reference proteome</keyword>
<protein>
    <submittedName>
        <fullName evidence="3">TonB protein C-terminal</fullName>
    </submittedName>
</protein>
<dbReference type="SUPFAM" id="SSF74653">
    <property type="entry name" value="TolA/TonB C-terminal domain"/>
    <property type="match status" value="2"/>
</dbReference>
<dbReference type="GO" id="GO:0031992">
    <property type="term" value="F:energy transducer activity"/>
    <property type="evidence" value="ECO:0007669"/>
    <property type="project" value="TreeGrafter"/>
</dbReference>
<feature type="domain" description="TonB C-terminal" evidence="2">
    <location>
        <begin position="189"/>
        <end position="250"/>
    </location>
</feature>
<dbReference type="EMBL" id="FNVA01000007">
    <property type="protein sequence ID" value="SEG61978.1"/>
    <property type="molecule type" value="Genomic_DNA"/>
</dbReference>
<dbReference type="PANTHER" id="PTHR33446">
    <property type="entry name" value="PROTEIN TONB-RELATED"/>
    <property type="match status" value="1"/>
</dbReference>
<dbReference type="OrthoDB" id="110340at2"/>
<dbReference type="InterPro" id="IPR037682">
    <property type="entry name" value="TonB_C"/>
</dbReference>
<dbReference type="PANTHER" id="PTHR33446:SF2">
    <property type="entry name" value="PROTEIN TONB"/>
    <property type="match status" value="1"/>
</dbReference>
<accession>A0A1H6BMP3</accession>